<dbReference type="InterPro" id="IPR050330">
    <property type="entry name" value="Bact_OuterMem_StrucFunc"/>
</dbReference>
<organism evidence="6 7">
    <name type="scientific">Paraburkholderia ginsengisoli</name>
    <dbReference type="NCBI Taxonomy" id="311231"/>
    <lineage>
        <taxon>Bacteria</taxon>
        <taxon>Pseudomonadati</taxon>
        <taxon>Pseudomonadota</taxon>
        <taxon>Betaproteobacteria</taxon>
        <taxon>Burkholderiales</taxon>
        <taxon>Burkholderiaceae</taxon>
        <taxon>Paraburkholderia</taxon>
    </lineage>
</organism>
<dbReference type="GO" id="GO:0009279">
    <property type="term" value="C:cell outer membrane"/>
    <property type="evidence" value="ECO:0007669"/>
    <property type="project" value="UniProtKB-SubCell"/>
</dbReference>
<dbReference type="SUPFAM" id="SSF103088">
    <property type="entry name" value="OmpA-like"/>
    <property type="match status" value="1"/>
</dbReference>
<protein>
    <submittedName>
        <fullName evidence="6">OmpA family protein</fullName>
    </submittedName>
</protein>
<keyword evidence="7" id="KW-1185">Reference proteome</keyword>
<name>A0A7T4N8N4_9BURK</name>
<dbReference type="EMBL" id="CP066076">
    <property type="protein sequence ID" value="QQC67301.1"/>
    <property type="molecule type" value="Genomic_DNA"/>
</dbReference>
<dbReference type="PRINTS" id="PR01021">
    <property type="entry name" value="OMPADOMAIN"/>
</dbReference>
<reference evidence="6 7" key="1">
    <citation type="submission" date="2020-12" db="EMBL/GenBank/DDBJ databases">
        <title>FDA dAtabase for Regulatory Grade micrObial Sequences (FDA-ARGOS): Supporting development and validation of Infectious Disease Dx tests.</title>
        <authorList>
            <person name="Nelson B."/>
            <person name="Plummer A."/>
            <person name="Tallon L."/>
            <person name="Sadzewicz L."/>
            <person name="Zhao X."/>
            <person name="Boylan J."/>
            <person name="Ott S."/>
            <person name="Bowen H."/>
            <person name="Vavikolanu K."/>
            <person name="Mehta A."/>
            <person name="Aluvathingal J."/>
            <person name="Nadendla S."/>
            <person name="Myers T."/>
            <person name="Yan Y."/>
            <person name="Sichtig H."/>
        </authorList>
    </citation>
    <scope>NUCLEOTIDE SEQUENCE [LARGE SCALE GENOMIC DNA]</scope>
    <source>
        <strain evidence="6 7">FDAARGOS_1049</strain>
    </source>
</reference>
<dbReference type="InterPro" id="IPR036737">
    <property type="entry name" value="OmpA-like_sf"/>
</dbReference>
<evidence type="ECO:0000256" key="4">
    <source>
        <dbReference type="SAM" id="MobiDB-lite"/>
    </source>
</evidence>
<evidence type="ECO:0000256" key="3">
    <source>
        <dbReference type="PROSITE-ProRule" id="PRU00473"/>
    </source>
</evidence>
<feature type="region of interest" description="Disordered" evidence="4">
    <location>
        <begin position="144"/>
        <end position="173"/>
    </location>
</feature>
<sequence>MSEFIRKITERAVHGFFSLTPMLALLTGCQSWHPAHHFTDTQVAALERTGFSRMADGNAMEFDGADRLLFASGEATLGPEARHALERVGYVLIAMNVEHICVNGYTDADGGANYNQQLSVRRAKTVAHLLVDIGIPAKNIRTRGYGESSPVADNGTKSGRSQNRRVAVVVSSE</sequence>
<feature type="domain" description="OmpA-like" evidence="5">
    <location>
        <begin position="57"/>
        <end position="173"/>
    </location>
</feature>
<evidence type="ECO:0000259" key="5">
    <source>
        <dbReference type="PROSITE" id="PS51123"/>
    </source>
</evidence>
<comment type="subcellular location">
    <subcellularLocation>
        <location evidence="1">Cell outer membrane</location>
    </subcellularLocation>
</comment>
<evidence type="ECO:0000256" key="1">
    <source>
        <dbReference type="ARBA" id="ARBA00004442"/>
    </source>
</evidence>
<dbReference type="InterPro" id="IPR006665">
    <property type="entry name" value="OmpA-like"/>
</dbReference>
<gene>
    <name evidence="6" type="ORF">I6I06_20325</name>
</gene>
<dbReference type="PANTHER" id="PTHR30329">
    <property type="entry name" value="STATOR ELEMENT OF FLAGELLAR MOTOR COMPLEX"/>
    <property type="match status" value="1"/>
</dbReference>
<dbReference type="PROSITE" id="PS51257">
    <property type="entry name" value="PROKAR_LIPOPROTEIN"/>
    <property type="match status" value="1"/>
</dbReference>
<dbReference type="PROSITE" id="PS51123">
    <property type="entry name" value="OMPA_2"/>
    <property type="match status" value="1"/>
</dbReference>
<dbReference type="RefSeq" id="WP_052400507.1">
    <property type="nucleotide sequence ID" value="NZ_CP066076.1"/>
</dbReference>
<dbReference type="AlphaFoldDB" id="A0A7T4N8N4"/>
<dbReference type="Pfam" id="PF00691">
    <property type="entry name" value="OmpA"/>
    <property type="match status" value="1"/>
</dbReference>
<evidence type="ECO:0000313" key="7">
    <source>
        <dbReference type="Proteomes" id="UP000595610"/>
    </source>
</evidence>
<keyword evidence="2 3" id="KW-0472">Membrane</keyword>
<dbReference type="KEGG" id="pgis:I6I06_20325"/>
<evidence type="ECO:0000313" key="6">
    <source>
        <dbReference type="EMBL" id="QQC67301.1"/>
    </source>
</evidence>
<evidence type="ECO:0000256" key="2">
    <source>
        <dbReference type="ARBA" id="ARBA00023136"/>
    </source>
</evidence>
<accession>A0A7T4N8N4</accession>
<dbReference type="Gene3D" id="3.30.1330.60">
    <property type="entry name" value="OmpA-like domain"/>
    <property type="match status" value="1"/>
</dbReference>
<dbReference type="CDD" id="cd07185">
    <property type="entry name" value="OmpA_C-like"/>
    <property type="match status" value="1"/>
</dbReference>
<dbReference type="InterPro" id="IPR006664">
    <property type="entry name" value="OMP_bac"/>
</dbReference>
<proteinExistence type="predicted"/>
<dbReference type="PANTHER" id="PTHR30329:SF17">
    <property type="entry name" value="LIPOPROTEIN YFIB-RELATED"/>
    <property type="match status" value="1"/>
</dbReference>
<dbReference type="Proteomes" id="UP000595610">
    <property type="component" value="Chromosome 2"/>
</dbReference>